<keyword evidence="7 8" id="KW-0131">Cell cycle</keyword>
<keyword evidence="5 7" id="KW-0547">Nucleotide-binding</keyword>
<evidence type="ECO:0000256" key="4">
    <source>
        <dbReference type="ARBA" id="ARBA00022598"/>
    </source>
</evidence>
<dbReference type="EC" id="6.3.2.9" evidence="7 8"/>
<evidence type="ECO:0000256" key="2">
    <source>
        <dbReference type="ARBA" id="ARBA00004752"/>
    </source>
</evidence>
<comment type="pathway">
    <text evidence="2 7 8">Cell wall biogenesis; peptidoglycan biosynthesis.</text>
</comment>
<feature type="domain" description="Mur ligase central" evidence="10">
    <location>
        <begin position="117"/>
        <end position="294"/>
    </location>
</feature>
<dbReference type="GO" id="GO:0009252">
    <property type="term" value="P:peptidoglycan biosynthetic process"/>
    <property type="evidence" value="ECO:0007669"/>
    <property type="project" value="UniProtKB-UniRule"/>
</dbReference>
<sequence length="458" mass="50099">MKTEGDSKPQKALVVGMGISGQSVCELLLRQGGQVIANDLRGRDQFKGALDALEEKGCVLRLGNHDLKDFLEADQIIVSPGIPLDLEPLCKARDRGIEIVGELEWAWRQTNLPVVAVTGTNGKTTTTSLIGEMFKAAGRRVFVGGNIGTPLSRWILDGEAADLLVLEVSSFQLDTASRFAPDVGVLLNITEDHLDRYDSFDAYADSKVSLFARQNDSQVAVVNGDDALCREKASKIPGRLLFCSRKDPQAHARIEDHRVLVHVPWKEAFELSLQNCQLQGIHNEENILAAVLAASVLDVPPPILQRVIDGYRGLPHRVEWVRSWNGIDFYDDSKGTNVGAVVKALENFVSPVLLLLGGRDKLGSYGPLAEALKEKGKKAFAFGEAGPRIQKALEKWVPTQSYPDLEAAFKDAIASAESGDVVLLSPACSSFDQYSSYAQRGDHFKRLVRQLPDMARVS</sequence>
<keyword evidence="6 7" id="KW-0067">ATP-binding</keyword>
<dbReference type="AlphaFoldDB" id="A0A9W6L8T5"/>
<dbReference type="HAMAP" id="MF_00639">
    <property type="entry name" value="MurD"/>
    <property type="match status" value="1"/>
</dbReference>
<reference evidence="11" key="1">
    <citation type="submission" date="2022-12" db="EMBL/GenBank/DDBJ databases">
        <title>Reference genome sequencing for broad-spectrum identification of bacterial and archaeal isolates by mass spectrometry.</title>
        <authorList>
            <person name="Sekiguchi Y."/>
            <person name="Tourlousse D.M."/>
        </authorList>
    </citation>
    <scope>NUCLEOTIDE SEQUENCE</scope>
    <source>
        <strain evidence="11">ASRB1</strain>
    </source>
</reference>
<dbReference type="InterPro" id="IPR036615">
    <property type="entry name" value="Mur_ligase_C_dom_sf"/>
</dbReference>
<dbReference type="SUPFAM" id="SSF51984">
    <property type="entry name" value="MurCD N-terminal domain"/>
    <property type="match status" value="1"/>
</dbReference>
<keyword evidence="7 8" id="KW-0961">Cell wall biogenesis/degradation</keyword>
<comment type="caution">
    <text evidence="11">The sequence shown here is derived from an EMBL/GenBank/DDBJ whole genome shotgun (WGS) entry which is preliminary data.</text>
</comment>
<dbReference type="InterPro" id="IPR005762">
    <property type="entry name" value="MurD"/>
</dbReference>
<dbReference type="Pfam" id="PF08245">
    <property type="entry name" value="Mur_ligase_M"/>
    <property type="match status" value="1"/>
</dbReference>
<evidence type="ECO:0000256" key="7">
    <source>
        <dbReference type="HAMAP-Rule" id="MF_00639"/>
    </source>
</evidence>
<evidence type="ECO:0000256" key="1">
    <source>
        <dbReference type="ARBA" id="ARBA00004496"/>
    </source>
</evidence>
<dbReference type="PANTHER" id="PTHR43692">
    <property type="entry name" value="UDP-N-ACETYLMURAMOYLALANINE--D-GLUTAMATE LIGASE"/>
    <property type="match status" value="1"/>
</dbReference>
<dbReference type="EMBL" id="BSDR01000001">
    <property type="protein sequence ID" value="GLI35997.1"/>
    <property type="molecule type" value="Genomic_DNA"/>
</dbReference>
<keyword evidence="4 7" id="KW-0436">Ligase</keyword>
<evidence type="ECO:0000256" key="6">
    <source>
        <dbReference type="ARBA" id="ARBA00022840"/>
    </source>
</evidence>
<keyword evidence="7 8" id="KW-0132">Cell division</keyword>
<dbReference type="GO" id="GO:0008764">
    <property type="term" value="F:UDP-N-acetylmuramoylalanine-D-glutamate ligase activity"/>
    <property type="evidence" value="ECO:0007669"/>
    <property type="project" value="UniProtKB-UniRule"/>
</dbReference>
<dbReference type="GO" id="GO:0005737">
    <property type="term" value="C:cytoplasm"/>
    <property type="evidence" value="ECO:0007669"/>
    <property type="project" value="UniProtKB-SubCell"/>
</dbReference>
<dbReference type="GO" id="GO:0071555">
    <property type="term" value="P:cell wall organization"/>
    <property type="evidence" value="ECO:0007669"/>
    <property type="project" value="UniProtKB-KW"/>
</dbReference>
<comment type="function">
    <text evidence="7 8">Cell wall formation. Catalyzes the addition of glutamate to the nucleotide precursor UDP-N-acetylmuramoyl-L-alanine (UMA).</text>
</comment>
<accession>A0A9W6L8T5</accession>
<dbReference type="Pfam" id="PF21799">
    <property type="entry name" value="MurD-like_N"/>
    <property type="match status" value="1"/>
</dbReference>
<dbReference type="Pfam" id="PF02875">
    <property type="entry name" value="Mur_ligase_C"/>
    <property type="match status" value="1"/>
</dbReference>
<keyword evidence="3 7" id="KW-0963">Cytoplasm</keyword>
<dbReference type="Gene3D" id="3.40.50.720">
    <property type="entry name" value="NAD(P)-binding Rossmann-like Domain"/>
    <property type="match status" value="1"/>
</dbReference>
<dbReference type="InterPro" id="IPR004101">
    <property type="entry name" value="Mur_ligase_C"/>
</dbReference>
<proteinExistence type="inferred from homology"/>
<evidence type="ECO:0000313" key="11">
    <source>
        <dbReference type="EMBL" id="GLI35997.1"/>
    </source>
</evidence>
<organism evidence="11 12">
    <name type="scientific">Desulforhabdus amnigena</name>
    <dbReference type="NCBI Taxonomy" id="40218"/>
    <lineage>
        <taxon>Bacteria</taxon>
        <taxon>Pseudomonadati</taxon>
        <taxon>Thermodesulfobacteriota</taxon>
        <taxon>Syntrophobacteria</taxon>
        <taxon>Syntrophobacterales</taxon>
        <taxon>Syntrophobacteraceae</taxon>
        <taxon>Desulforhabdus</taxon>
    </lineage>
</organism>
<dbReference type="InterPro" id="IPR036565">
    <property type="entry name" value="Mur-like_cat_sf"/>
</dbReference>
<evidence type="ECO:0000256" key="5">
    <source>
        <dbReference type="ARBA" id="ARBA00022741"/>
    </source>
</evidence>
<keyword evidence="7 8" id="KW-0133">Cell shape</keyword>
<dbReference type="InterPro" id="IPR013221">
    <property type="entry name" value="Mur_ligase_cen"/>
</dbReference>
<protein>
    <recommendedName>
        <fullName evidence="7 8">UDP-N-acetylmuramoylalanine--D-glutamate ligase</fullName>
        <ecNumber evidence="7 8">6.3.2.9</ecNumber>
    </recommendedName>
    <alternativeName>
        <fullName evidence="7">D-glutamic acid-adding enzyme</fullName>
    </alternativeName>
    <alternativeName>
        <fullName evidence="7">UDP-N-acetylmuramoyl-L-alanyl-D-glutamate synthetase</fullName>
    </alternativeName>
</protein>
<dbReference type="GO" id="GO:0008360">
    <property type="term" value="P:regulation of cell shape"/>
    <property type="evidence" value="ECO:0007669"/>
    <property type="project" value="UniProtKB-KW"/>
</dbReference>
<dbReference type="Gene3D" id="3.40.1190.10">
    <property type="entry name" value="Mur-like, catalytic domain"/>
    <property type="match status" value="1"/>
</dbReference>
<dbReference type="GO" id="GO:0051301">
    <property type="term" value="P:cell division"/>
    <property type="evidence" value="ECO:0007669"/>
    <property type="project" value="UniProtKB-KW"/>
</dbReference>
<dbReference type="RefSeq" id="WP_281796138.1">
    <property type="nucleotide sequence ID" value="NZ_BSDR01000001.1"/>
</dbReference>
<dbReference type="GO" id="GO:0005524">
    <property type="term" value="F:ATP binding"/>
    <property type="evidence" value="ECO:0007669"/>
    <property type="project" value="UniProtKB-UniRule"/>
</dbReference>
<feature type="domain" description="Mur ligase C-terminal" evidence="9">
    <location>
        <begin position="316"/>
        <end position="428"/>
    </location>
</feature>
<evidence type="ECO:0000256" key="3">
    <source>
        <dbReference type="ARBA" id="ARBA00022490"/>
    </source>
</evidence>
<comment type="subcellular location">
    <subcellularLocation>
        <location evidence="1 7 8">Cytoplasm</location>
    </subcellularLocation>
</comment>
<evidence type="ECO:0000259" key="9">
    <source>
        <dbReference type="Pfam" id="PF02875"/>
    </source>
</evidence>
<evidence type="ECO:0000259" key="10">
    <source>
        <dbReference type="Pfam" id="PF08245"/>
    </source>
</evidence>
<dbReference type="Proteomes" id="UP001144372">
    <property type="component" value="Unassembled WGS sequence"/>
</dbReference>
<evidence type="ECO:0000313" key="12">
    <source>
        <dbReference type="Proteomes" id="UP001144372"/>
    </source>
</evidence>
<dbReference type="NCBIfam" id="TIGR01087">
    <property type="entry name" value="murD"/>
    <property type="match status" value="1"/>
</dbReference>
<gene>
    <name evidence="7 11" type="primary">murD</name>
    <name evidence="11" type="ORF">DAMNIGENAA_34300</name>
</gene>
<dbReference type="SUPFAM" id="SSF53244">
    <property type="entry name" value="MurD-like peptide ligases, peptide-binding domain"/>
    <property type="match status" value="1"/>
</dbReference>
<comment type="similarity">
    <text evidence="7">Belongs to the MurCDEF family.</text>
</comment>
<dbReference type="SUPFAM" id="SSF53623">
    <property type="entry name" value="MurD-like peptide ligases, catalytic domain"/>
    <property type="match status" value="1"/>
</dbReference>
<name>A0A9W6L8T5_9BACT</name>
<dbReference type="PANTHER" id="PTHR43692:SF1">
    <property type="entry name" value="UDP-N-ACETYLMURAMOYLALANINE--D-GLUTAMATE LIGASE"/>
    <property type="match status" value="1"/>
</dbReference>
<evidence type="ECO:0000256" key="8">
    <source>
        <dbReference type="RuleBase" id="RU003664"/>
    </source>
</evidence>
<keyword evidence="7 8" id="KW-0573">Peptidoglycan synthesis</keyword>
<dbReference type="Gene3D" id="3.90.190.20">
    <property type="entry name" value="Mur ligase, C-terminal domain"/>
    <property type="match status" value="1"/>
</dbReference>
<feature type="binding site" evidence="7">
    <location>
        <begin position="119"/>
        <end position="125"/>
    </location>
    <ligand>
        <name>ATP</name>
        <dbReference type="ChEBI" id="CHEBI:30616"/>
    </ligand>
</feature>
<keyword evidence="12" id="KW-1185">Reference proteome</keyword>
<comment type="catalytic activity">
    <reaction evidence="7 8">
        <text>UDP-N-acetyl-alpha-D-muramoyl-L-alanine + D-glutamate + ATP = UDP-N-acetyl-alpha-D-muramoyl-L-alanyl-D-glutamate + ADP + phosphate + H(+)</text>
        <dbReference type="Rhea" id="RHEA:16429"/>
        <dbReference type="ChEBI" id="CHEBI:15378"/>
        <dbReference type="ChEBI" id="CHEBI:29986"/>
        <dbReference type="ChEBI" id="CHEBI:30616"/>
        <dbReference type="ChEBI" id="CHEBI:43474"/>
        <dbReference type="ChEBI" id="CHEBI:83898"/>
        <dbReference type="ChEBI" id="CHEBI:83900"/>
        <dbReference type="ChEBI" id="CHEBI:456216"/>
        <dbReference type="EC" id="6.3.2.9"/>
    </reaction>
</comment>